<sequence>MQRLTLVPRLMPAVRRGEKTSTIRWQEGVIVPGLLRLENRQDAADAVTVWVTHVETLRLSEVAARLGKAAEWPDAWLLAGMREHYPAICLSSEVQLIHHLTPAQTEAKRAGR</sequence>
<feature type="domain" description="ASCH" evidence="1">
    <location>
        <begin position="5"/>
        <end position="90"/>
    </location>
</feature>
<reference evidence="2 3" key="1">
    <citation type="submission" date="2019-06" db="EMBL/GenBank/DDBJ databases">
        <title>Taxogenomics and systematics of the genus Pantoea.</title>
        <authorList>
            <person name="Tambong J.T."/>
        </authorList>
    </citation>
    <scope>NUCLEOTIDE SEQUENCE [LARGE SCALE GENOMIC DNA]</scope>
    <source>
        <strain evidence="2 3">LMG 24200</strain>
    </source>
</reference>
<dbReference type="InterPro" id="IPR007374">
    <property type="entry name" value="ASCH_domain"/>
</dbReference>
<comment type="caution">
    <text evidence="2">The sequence shown here is derived from an EMBL/GenBank/DDBJ whole genome shotgun (WGS) entry which is preliminary data.</text>
</comment>
<keyword evidence="3" id="KW-1185">Reference proteome</keyword>
<dbReference type="InterPro" id="IPR015947">
    <property type="entry name" value="PUA-like_sf"/>
</dbReference>
<dbReference type="Pfam" id="PF04266">
    <property type="entry name" value="ASCH"/>
    <property type="match status" value="1"/>
</dbReference>
<dbReference type="AlphaFoldDB" id="A0A506QIF5"/>
<name>A0A506QIF5_9GAMM</name>
<protein>
    <recommendedName>
        <fullName evidence="1">ASCH domain-containing protein</fullName>
    </recommendedName>
</protein>
<dbReference type="RefSeq" id="WP_111138933.1">
    <property type="nucleotide sequence ID" value="NZ_CP071407.1"/>
</dbReference>
<dbReference type="SUPFAM" id="SSF88697">
    <property type="entry name" value="PUA domain-like"/>
    <property type="match status" value="1"/>
</dbReference>
<evidence type="ECO:0000313" key="2">
    <source>
        <dbReference type="EMBL" id="TPV45609.1"/>
    </source>
</evidence>
<dbReference type="Proteomes" id="UP000317747">
    <property type="component" value="Unassembled WGS sequence"/>
</dbReference>
<dbReference type="OrthoDB" id="6539093at2"/>
<evidence type="ECO:0000313" key="3">
    <source>
        <dbReference type="Proteomes" id="UP000317747"/>
    </source>
</evidence>
<organism evidence="2 3">
    <name type="scientific">Pantoea deleyi</name>
    <dbReference type="NCBI Taxonomy" id="470932"/>
    <lineage>
        <taxon>Bacteria</taxon>
        <taxon>Pseudomonadati</taxon>
        <taxon>Pseudomonadota</taxon>
        <taxon>Gammaproteobacteria</taxon>
        <taxon>Enterobacterales</taxon>
        <taxon>Erwiniaceae</taxon>
        <taxon>Pantoea</taxon>
    </lineage>
</organism>
<accession>A0A506QIF5</accession>
<dbReference type="EMBL" id="VHJA01000037">
    <property type="protein sequence ID" value="TPV45609.1"/>
    <property type="molecule type" value="Genomic_DNA"/>
</dbReference>
<gene>
    <name evidence="2" type="ORF">FJW01_04960</name>
</gene>
<evidence type="ECO:0000259" key="1">
    <source>
        <dbReference type="Pfam" id="PF04266"/>
    </source>
</evidence>
<proteinExistence type="predicted"/>